<dbReference type="Proteomes" id="UP000218627">
    <property type="component" value="Unassembled WGS sequence"/>
</dbReference>
<sequence length="194" mass="21186">MTQQNGLATEKVNISTQKLLGGIGSLLMLLSFIPVIGILLGILGIVFWLVSMYQISSKIKKPEIFSKAIIGFILALLGWIIALMFGLMSFVSFFASSGFTRDEGQVGLGIGIGIFIALLVDYIISIVAAYFYKEAYKILAVTINHNLFRTAGLLMYIGAITVILFGIGIILWIVGWIILVIAFFTAPDEVEIRA</sequence>
<feature type="transmembrane region" description="Helical" evidence="1">
    <location>
        <begin position="106"/>
        <end position="132"/>
    </location>
</feature>
<keyword evidence="1" id="KW-0472">Membrane</keyword>
<feature type="transmembrane region" description="Helical" evidence="1">
    <location>
        <begin position="153"/>
        <end position="186"/>
    </location>
</feature>
<feature type="transmembrane region" description="Helical" evidence="1">
    <location>
        <begin position="70"/>
        <end position="94"/>
    </location>
</feature>
<keyword evidence="1" id="KW-1133">Transmembrane helix</keyword>
<evidence type="ECO:0000256" key="1">
    <source>
        <dbReference type="SAM" id="Phobius"/>
    </source>
</evidence>
<keyword evidence="1" id="KW-0812">Transmembrane</keyword>
<dbReference type="EMBL" id="OBEN01000010">
    <property type="protein sequence ID" value="SNZ15977.1"/>
    <property type="molecule type" value="Genomic_DNA"/>
</dbReference>
<protein>
    <submittedName>
        <fullName evidence="2">Uncharacterized membrane protein</fullName>
    </submittedName>
</protein>
<organism evidence="2 3">
    <name type="scientific">Hydrogenobacter hydrogenophilus</name>
    <dbReference type="NCBI Taxonomy" id="35835"/>
    <lineage>
        <taxon>Bacteria</taxon>
        <taxon>Pseudomonadati</taxon>
        <taxon>Aquificota</taxon>
        <taxon>Aquificia</taxon>
        <taxon>Aquificales</taxon>
        <taxon>Aquificaceae</taxon>
        <taxon>Hydrogenobacter</taxon>
    </lineage>
</organism>
<evidence type="ECO:0000313" key="3">
    <source>
        <dbReference type="Proteomes" id="UP000218627"/>
    </source>
</evidence>
<accession>A0A285P3Y3</accession>
<dbReference type="OrthoDB" id="9810512at2"/>
<dbReference type="AlphaFoldDB" id="A0A285P3Y3"/>
<dbReference type="RefSeq" id="WP_096602954.1">
    <property type="nucleotide sequence ID" value="NZ_OBEN01000010.1"/>
</dbReference>
<name>A0A285P3Y3_9AQUI</name>
<keyword evidence="3" id="KW-1185">Reference proteome</keyword>
<proteinExistence type="predicted"/>
<evidence type="ECO:0000313" key="2">
    <source>
        <dbReference type="EMBL" id="SNZ15977.1"/>
    </source>
</evidence>
<gene>
    <name evidence="2" type="ORF">SAMN06265353_1489</name>
</gene>
<dbReference type="Pfam" id="PF06195">
    <property type="entry name" value="DUF996"/>
    <property type="match status" value="1"/>
</dbReference>
<feature type="transmembrane region" description="Helical" evidence="1">
    <location>
        <begin position="26"/>
        <end position="50"/>
    </location>
</feature>
<dbReference type="InterPro" id="IPR010397">
    <property type="entry name" value="DUF996"/>
</dbReference>
<reference evidence="3" key="1">
    <citation type="submission" date="2017-09" db="EMBL/GenBank/DDBJ databases">
        <authorList>
            <person name="Varghese N."/>
            <person name="Submissions S."/>
        </authorList>
    </citation>
    <scope>NUCLEOTIDE SEQUENCE [LARGE SCALE GENOMIC DNA]</scope>
    <source>
        <strain evidence="3">DSM 2913</strain>
    </source>
</reference>